<evidence type="ECO:0000313" key="2">
    <source>
        <dbReference type="Proteomes" id="UP000092565"/>
    </source>
</evidence>
<dbReference type="EMBL" id="CP015124">
    <property type="protein sequence ID" value="ANP38585.1"/>
    <property type="molecule type" value="Genomic_DNA"/>
</dbReference>
<dbReference type="PATRIC" id="fig|60890.4.peg.3620"/>
<reference evidence="1 2" key="1">
    <citation type="submission" date="2016-04" db="EMBL/GenBank/DDBJ databases">
        <authorList>
            <person name="Evans L.H."/>
            <person name="Alamgir A."/>
            <person name="Owens N."/>
            <person name="Weber N.D."/>
            <person name="Virtaneva K."/>
            <person name="Barbian K."/>
            <person name="Babar A."/>
            <person name="Rosenke K."/>
        </authorList>
    </citation>
    <scope>NUCLEOTIDE SEQUENCE [LARGE SCALE GENOMIC DNA]</scope>
    <source>
        <strain evidence="1 2">JL2886</strain>
    </source>
</reference>
<evidence type="ECO:0000313" key="1">
    <source>
        <dbReference type="EMBL" id="ANP38585.1"/>
    </source>
</evidence>
<accession>A0A1B0ZWR7</accession>
<dbReference type="AlphaFoldDB" id="A0A1B0ZWR7"/>
<keyword evidence="2" id="KW-1185">Reference proteome</keyword>
<organism evidence="1 2">
    <name type="scientific">Phaeobacter gallaeciensis</name>
    <dbReference type="NCBI Taxonomy" id="60890"/>
    <lineage>
        <taxon>Bacteria</taxon>
        <taxon>Pseudomonadati</taxon>
        <taxon>Pseudomonadota</taxon>
        <taxon>Alphaproteobacteria</taxon>
        <taxon>Rhodobacterales</taxon>
        <taxon>Roseobacteraceae</taxon>
        <taxon>Phaeobacter</taxon>
    </lineage>
</organism>
<proteinExistence type="predicted"/>
<sequence length="92" mass="10614">MAQMSEQDQMDPKGLIRESFRIDGIDMSQCRSIFLDWALSLPGGIDNRDAMQRLLAKYEDGQPDHPMVIVLREGLAEVVKPRRRGGWRSRDR</sequence>
<gene>
    <name evidence="1" type="ORF">JL2886_03713</name>
</gene>
<protein>
    <submittedName>
        <fullName evidence="1">Uncharacterized protein</fullName>
    </submittedName>
</protein>
<name>A0A1B0ZWR7_9RHOB</name>
<dbReference type="Proteomes" id="UP000092565">
    <property type="component" value="Chromosome"/>
</dbReference>